<dbReference type="Proteomes" id="UP000095283">
    <property type="component" value="Unplaced"/>
</dbReference>
<protein>
    <recommendedName>
        <fullName evidence="3">glucuronosyltransferase</fullName>
        <ecNumber evidence="3">2.4.1.17</ecNumber>
    </recommendedName>
</protein>
<dbReference type="EC" id="2.4.1.17" evidence="3"/>
<keyword evidence="13" id="KW-1185">Reference proteome</keyword>
<dbReference type="Gene3D" id="3.40.50.2000">
    <property type="entry name" value="Glycogen Phosphorylase B"/>
    <property type="match status" value="1"/>
</dbReference>
<evidence type="ECO:0000256" key="11">
    <source>
        <dbReference type="SAM" id="Phobius"/>
    </source>
</evidence>
<dbReference type="GO" id="GO:0016020">
    <property type="term" value="C:membrane"/>
    <property type="evidence" value="ECO:0007669"/>
    <property type="project" value="UniProtKB-SubCell"/>
</dbReference>
<evidence type="ECO:0000313" key="14">
    <source>
        <dbReference type="WBParaSite" id="Hba_07292"/>
    </source>
</evidence>
<comment type="similarity">
    <text evidence="2">Belongs to the UDP-glycosyltransferase family.</text>
</comment>
<dbReference type="Pfam" id="PF00201">
    <property type="entry name" value="UDPGT"/>
    <property type="match status" value="1"/>
</dbReference>
<evidence type="ECO:0000256" key="8">
    <source>
        <dbReference type="ARBA" id="ARBA00022989"/>
    </source>
</evidence>
<name>A0A1I7WQ48_HETBA</name>
<accession>A0A1I7WQ48</accession>
<keyword evidence="7 12" id="KW-0732">Signal</keyword>
<evidence type="ECO:0000256" key="7">
    <source>
        <dbReference type="ARBA" id="ARBA00022729"/>
    </source>
</evidence>
<evidence type="ECO:0000256" key="5">
    <source>
        <dbReference type="ARBA" id="ARBA00022679"/>
    </source>
</evidence>
<keyword evidence="4" id="KW-0328">Glycosyltransferase</keyword>
<dbReference type="GO" id="GO:0015020">
    <property type="term" value="F:glucuronosyltransferase activity"/>
    <property type="evidence" value="ECO:0007669"/>
    <property type="project" value="UniProtKB-EC"/>
</dbReference>
<evidence type="ECO:0000256" key="9">
    <source>
        <dbReference type="ARBA" id="ARBA00023136"/>
    </source>
</evidence>
<comment type="catalytic activity">
    <reaction evidence="10">
        <text>glucuronate acceptor + UDP-alpha-D-glucuronate = acceptor beta-D-glucuronoside + UDP + H(+)</text>
        <dbReference type="Rhea" id="RHEA:21032"/>
        <dbReference type="ChEBI" id="CHEBI:15378"/>
        <dbReference type="ChEBI" id="CHEBI:58052"/>
        <dbReference type="ChEBI" id="CHEBI:58223"/>
        <dbReference type="ChEBI" id="CHEBI:132367"/>
        <dbReference type="ChEBI" id="CHEBI:132368"/>
        <dbReference type="EC" id="2.4.1.17"/>
    </reaction>
</comment>
<feature type="signal peptide" evidence="12">
    <location>
        <begin position="1"/>
        <end position="20"/>
    </location>
</feature>
<evidence type="ECO:0000313" key="13">
    <source>
        <dbReference type="Proteomes" id="UP000095283"/>
    </source>
</evidence>
<feature type="chain" id="PRO_5009310804" description="glucuronosyltransferase" evidence="12">
    <location>
        <begin position="21"/>
        <end position="516"/>
    </location>
</feature>
<reference evidence="14" key="1">
    <citation type="submission" date="2016-11" db="UniProtKB">
        <authorList>
            <consortium name="WormBaseParasite"/>
        </authorList>
    </citation>
    <scope>IDENTIFICATION</scope>
</reference>
<dbReference type="InterPro" id="IPR050271">
    <property type="entry name" value="UDP-glycosyltransferase"/>
</dbReference>
<dbReference type="PANTHER" id="PTHR48043:SF23">
    <property type="entry name" value="UDP-GLUCURONOSYLTRANSFERASE"/>
    <property type="match status" value="1"/>
</dbReference>
<feature type="transmembrane region" description="Helical" evidence="11">
    <location>
        <begin position="477"/>
        <end position="501"/>
    </location>
</feature>
<evidence type="ECO:0000256" key="4">
    <source>
        <dbReference type="ARBA" id="ARBA00022676"/>
    </source>
</evidence>
<organism evidence="13 14">
    <name type="scientific">Heterorhabditis bacteriophora</name>
    <name type="common">Entomopathogenic nematode worm</name>
    <dbReference type="NCBI Taxonomy" id="37862"/>
    <lineage>
        <taxon>Eukaryota</taxon>
        <taxon>Metazoa</taxon>
        <taxon>Ecdysozoa</taxon>
        <taxon>Nematoda</taxon>
        <taxon>Chromadorea</taxon>
        <taxon>Rhabditida</taxon>
        <taxon>Rhabditina</taxon>
        <taxon>Rhabditomorpha</taxon>
        <taxon>Strongyloidea</taxon>
        <taxon>Heterorhabditidae</taxon>
        <taxon>Heterorhabditis</taxon>
    </lineage>
</organism>
<evidence type="ECO:0000256" key="12">
    <source>
        <dbReference type="SAM" id="SignalP"/>
    </source>
</evidence>
<evidence type="ECO:0000256" key="2">
    <source>
        <dbReference type="ARBA" id="ARBA00009995"/>
    </source>
</evidence>
<dbReference type="FunFam" id="3.40.50.2000:FF:000038">
    <property type="entry name" value="UDP-GlucuronosylTransferase"/>
    <property type="match status" value="1"/>
</dbReference>
<dbReference type="PANTHER" id="PTHR48043">
    <property type="entry name" value="EG:EG0003.4 PROTEIN-RELATED"/>
    <property type="match status" value="1"/>
</dbReference>
<evidence type="ECO:0000256" key="3">
    <source>
        <dbReference type="ARBA" id="ARBA00012544"/>
    </source>
</evidence>
<sequence>MRITLLLLVVYYSLLRESNSYKILVFSPKFGHSHVNFMGNIADTLANAGHNVTVVQSIIDPSLKSTGCKTAKVIPIAHNKKMDEIYKILYSSMGSIWLGSPRNPFALFTVGKCLYITHNIYANSSINTIKYSFYSFNYSFPLSGLLHLIKPRSLVSACSSGLFDAVSLDIGSPLFLSYVPSLNAVYTDQMSFYDRFSNIVSTAASLYFSRKLQSAAEETFEENFGSSFPTMKELISKSAFVFTNSEPLLDFARPKLHKTIDLGGIGIREPQKLPELFDKLLNLRKNTVLVSFGSVAKSVSMPEEYKLGLLGAMAKHPETTFIWKYENPNDTFADGVDNVILHEWVPQNDLLNDTRLTAFVTHGGMGSVQESAARGVSLMVIPLFADQTRNAMIVQKYRMGKMFDKNELHNSERISEELGELIANKEQKDNARRIAQMLAKRPFTAREKLIKNVEFACEFGEIPQFDPAGRHLNFIQYYLLDVLFCVVALLSLIVLFVFVMLKRVFRFYTEKKMKSE</sequence>
<keyword evidence="9 11" id="KW-0472">Membrane</keyword>
<dbReference type="CDD" id="cd03784">
    <property type="entry name" value="GT1_Gtf-like"/>
    <property type="match status" value="1"/>
</dbReference>
<proteinExistence type="inferred from homology"/>
<keyword evidence="5" id="KW-0808">Transferase</keyword>
<comment type="subcellular location">
    <subcellularLocation>
        <location evidence="1">Membrane</location>
        <topology evidence="1">Single-pass membrane protein</topology>
    </subcellularLocation>
</comment>
<evidence type="ECO:0000256" key="1">
    <source>
        <dbReference type="ARBA" id="ARBA00004167"/>
    </source>
</evidence>
<keyword evidence="6 11" id="KW-0812">Transmembrane</keyword>
<dbReference type="AlphaFoldDB" id="A0A1I7WQ48"/>
<keyword evidence="8 11" id="KW-1133">Transmembrane helix</keyword>
<dbReference type="SUPFAM" id="SSF53756">
    <property type="entry name" value="UDP-Glycosyltransferase/glycogen phosphorylase"/>
    <property type="match status" value="1"/>
</dbReference>
<evidence type="ECO:0000256" key="6">
    <source>
        <dbReference type="ARBA" id="ARBA00022692"/>
    </source>
</evidence>
<dbReference type="InterPro" id="IPR002213">
    <property type="entry name" value="UDP_glucos_trans"/>
</dbReference>
<evidence type="ECO:0000256" key="10">
    <source>
        <dbReference type="ARBA" id="ARBA00047475"/>
    </source>
</evidence>
<dbReference type="WBParaSite" id="Hba_07292">
    <property type="protein sequence ID" value="Hba_07292"/>
    <property type="gene ID" value="Hba_07292"/>
</dbReference>